<gene>
    <name evidence="6" type="ORF">K7C98_20580</name>
</gene>
<dbReference type="PROSITE" id="PS50045">
    <property type="entry name" value="SIGMA54_INTERACT_4"/>
    <property type="match status" value="1"/>
</dbReference>
<reference evidence="6" key="1">
    <citation type="submission" date="2021-08" db="EMBL/GenBank/DDBJ databases">
        <authorList>
            <person name="Stevens D.C."/>
        </authorList>
    </citation>
    <scope>NUCLEOTIDE SEQUENCE</scope>
    <source>
        <strain evidence="6">DSM 53165</strain>
    </source>
</reference>
<evidence type="ECO:0000256" key="3">
    <source>
        <dbReference type="SAM" id="MobiDB-lite"/>
    </source>
</evidence>
<dbReference type="CDD" id="cd00060">
    <property type="entry name" value="FHA"/>
    <property type="match status" value="1"/>
</dbReference>
<dbReference type="CDD" id="cd00009">
    <property type="entry name" value="AAA"/>
    <property type="match status" value="1"/>
</dbReference>
<feature type="domain" description="Sigma-54 factor interaction" evidence="5">
    <location>
        <begin position="138"/>
        <end position="363"/>
    </location>
</feature>
<keyword evidence="1" id="KW-0547">Nucleotide-binding</keyword>
<dbReference type="InterPro" id="IPR008984">
    <property type="entry name" value="SMAD_FHA_dom_sf"/>
</dbReference>
<dbReference type="InterPro" id="IPR025943">
    <property type="entry name" value="Sigma_54_int_dom_ATP-bd_2"/>
</dbReference>
<dbReference type="PROSITE" id="PS00676">
    <property type="entry name" value="SIGMA54_INTERACT_2"/>
    <property type="match status" value="1"/>
</dbReference>
<dbReference type="SUPFAM" id="SSF49879">
    <property type="entry name" value="SMAD/FHA domain"/>
    <property type="match status" value="1"/>
</dbReference>
<dbReference type="InterPro" id="IPR002078">
    <property type="entry name" value="Sigma_54_int"/>
</dbReference>
<feature type="domain" description="FHA" evidence="4">
    <location>
        <begin position="46"/>
        <end position="99"/>
    </location>
</feature>
<dbReference type="InterPro" id="IPR025662">
    <property type="entry name" value="Sigma_54_int_dom_ATP-bd_1"/>
</dbReference>
<evidence type="ECO:0000259" key="4">
    <source>
        <dbReference type="PROSITE" id="PS50006"/>
    </source>
</evidence>
<dbReference type="InterPro" id="IPR000253">
    <property type="entry name" value="FHA_dom"/>
</dbReference>
<dbReference type="InterPro" id="IPR027417">
    <property type="entry name" value="P-loop_NTPase"/>
</dbReference>
<proteinExistence type="predicted"/>
<dbReference type="RefSeq" id="WP_224193404.1">
    <property type="nucleotide sequence ID" value="NZ_JAIRAU010000027.1"/>
</dbReference>
<dbReference type="Proteomes" id="UP001139031">
    <property type="component" value="Unassembled WGS sequence"/>
</dbReference>
<sequence>MPSNAQETTISAEPPRRSVEAPPTARLVIVYPRALARVIDLDDGAITLGRHAGGKDMRAVEHPTVSRRHAVVRWDAGAASHCIADLGSRNGTRLDGQAIATSPRFLVDQTVLRIGDVLVVYERGAVPGPAPHVDLDALPGESLAARRLRAAVARAAVDRAPVLVLGETGAGKESVAAELHRLSGRRGPLVVVNCAALSAQLVESQLFGHVRGAFTGATGEHAGMFRAAAGGTLFLDEVGELPLDLQPKLLRAVELGEVVAVGSTQPHRIDVRVIAATNRSLAAEVAAGRFRRDLHARLALWEVEVPFLRARRADIVDWIDRLHRQWCAPRGSVEPLEFAVEAVESLLLGVWTDNLRALQRFVHGCGKDLRRVERDALPRWIRDETPATPDNATPDGDASHRPHIRPRPTRDELLTALAAHAWSLRATARHFSRDRKQIARWVDMYAIEIPGRVAD</sequence>
<protein>
    <submittedName>
        <fullName evidence="6">Sigma 54-interacting transcriptional regulator</fullName>
    </submittedName>
</protein>
<evidence type="ECO:0000313" key="7">
    <source>
        <dbReference type="Proteomes" id="UP001139031"/>
    </source>
</evidence>
<name>A0ABS7TTV6_9BACT</name>
<dbReference type="InterPro" id="IPR003593">
    <property type="entry name" value="AAA+_ATPase"/>
</dbReference>
<dbReference type="PANTHER" id="PTHR32071">
    <property type="entry name" value="TRANSCRIPTIONAL REGULATORY PROTEIN"/>
    <property type="match status" value="1"/>
</dbReference>
<dbReference type="SMART" id="SM00240">
    <property type="entry name" value="FHA"/>
    <property type="match status" value="1"/>
</dbReference>
<dbReference type="PROSITE" id="PS50006">
    <property type="entry name" value="FHA_DOMAIN"/>
    <property type="match status" value="1"/>
</dbReference>
<evidence type="ECO:0000256" key="1">
    <source>
        <dbReference type="ARBA" id="ARBA00022741"/>
    </source>
</evidence>
<accession>A0ABS7TTV6</accession>
<evidence type="ECO:0000259" key="5">
    <source>
        <dbReference type="PROSITE" id="PS50045"/>
    </source>
</evidence>
<dbReference type="Pfam" id="PF00498">
    <property type="entry name" value="FHA"/>
    <property type="match status" value="1"/>
</dbReference>
<dbReference type="SUPFAM" id="SSF52540">
    <property type="entry name" value="P-loop containing nucleoside triphosphate hydrolases"/>
    <property type="match status" value="1"/>
</dbReference>
<dbReference type="EMBL" id="JAIRAU010000027">
    <property type="protein sequence ID" value="MBZ5711643.1"/>
    <property type="molecule type" value="Genomic_DNA"/>
</dbReference>
<keyword evidence="2" id="KW-0067">ATP-binding</keyword>
<keyword evidence="7" id="KW-1185">Reference proteome</keyword>
<comment type="caution">
    <text evidence="6">The sequence shown here is derived from an EMBL/GenBank/DDBJ whole genome shotgun (WGS) entry which is preliminary data.</text>
</comment>
<dbReference type="SMART" id="SM00382">
    <property type="entry name" value="AAA"/>
    <property type="match status" value="1"/>
</dbReference>
<dbReference type="Gene3D" id="3.40.50.300">
    <property type="entry name" value="P-loop containing nucleotide triphosphate hydrolases"/>
    <property type="match status" value="1"/>
</dbReference>
<dbReference type="PROSITE" id="PS00675">
    <property type="entry name" value="SIGMA54_INTERACT_1"/>
    <property type="match status" value="1"/>
</dbReference>
<organism evidence="6 7">
    <name type="scientific">Nannocystis pusilla</name>
    <dbReference type="NCBI Taxonomy" id="889268"/>
    <lineage>
        <taxon>Bacteria</taxon>
        <taxon>Pseudomonadati</taxon>
        <taxon>Myxococcota</taxon>
        <taxon>Polyangia</taxon>
        <taxon>Nannocystales</taxon>
        <taxon>Nannocystaceae</taxon>
        <taxon>Nannocystis</taxon>
    </lineage>
</organism>
<feature type="region of interest" description="Disordered" evidence="3">
    <location>
        <begin position="380"/>
        <end position="406"/>
    </location>
</feature>
<evidence type="ECO:0000313" key="6">
    <source>
        <dbReference type="EMBL" id="MBZ5711643.1"/>
    </source>
</evidence>
<evidence type="ECO:0000256" key="2">
    <source>
        <dbReference type="ARBA" id="ARBA00022840"/>
    </source>
</evidence>
<dbReference type="Pfam" id="PF00158">
    <property type="entry name" value="Sigma54_activat"/>
    <property type="match status" value="1"/>
</dbReference>
<dbReference type="Gene3D" id="2.60.200.20">
    <property type="match status" value="1"/>
</dbReference>